<feature type="transmembrane region" description="Helical" evidence="10">
    <location>
        <begin position="67"/>
        <end position="90"/>
    </location>
</feature>
<dbReference type="GO" id="GO:0000271">
    <property type="term" value="P:polysaccharide biosynthetic process"/>
    <property type="evidence" value="ECO:0007669"/>
    <property type="project" value="UniProtKB-KW"/>
</dbReference>
<dbReference type="Proteomes" id="UP000183859">
    <property type="component" value="Chromosome"/>
</dbReference>
<evidence type="ECO:0000313" key="12">
    <source>
        <dbReference type="EMBL" id="APG48207.1"/>
    </source>
</evidence>
<feature type="domain" description="Bacterial sugar transferase" evidence="11">
    <location>
        <begin position="62"/>
        <end position="251"/>
    </location>
</feature>
<evidence type="ECO:0000256" key="3">
    <source>
        <dbReference type="ARBA" id="ARBA00022475"/>
    </source>
</evidence>
<organism evidence="12 13">
    <name type="scientific">Phaeobacter porticola</name>
    <dbReference type="NCBI Taxonomy" id="1844006"/>
    <lineage>
        <taxon>Bacteria</taxon>
        <taxon>Pseudomonadati</taxon>
        <taxon>Pseudomonadota</taxon>
        <taxon>Alphaproteobacteria</taxon>
        <taxon>Rhodobacterales</taxon>
        <taxon>Roseobacteraceae</taxon>
        <taxon>Phaeobacter</taxon>
    </lineage>
</organism>
<comment type="similarity">
    <text evidence="2">Belongs to the bacterial sugar transferase family.</text>
</comment>
<dbReference type="Pfam" id="PF02397">
    <property type="entry name" value="Bac_transf"/>
    <property type="match status" value="1"/>
</dbReference>
<sequence>MIGHRAANLNAQVRDQRRNQDRNPASQALGFAHGGFANSYATASHDASAVCSKDGGYANLGKRLLDIVLVLLTLPISLPLILMAALALMYEGGNPFYTQDRLGQRGRLFSILKLRTMVCNADQLLESHLARDPALRREWDETQKLKNDPRITPVGRFLRTTSLDELPQLWNVLMGQMSLVGPRPMMPDQLPLYGDATAYFDLKPGITGLWQVSLRNESSFAMRCRADASYQRDLSLRADLGLLWRTVGVVLRGTGY</sequence>
<comment type="subcellular location">
    <subcellularLocation>
        <location evidence="1">Cell membrane</location>
    </subcellularLocation>
</comment>
<evidence type="ECO:0000256" key="2">
    <source>
        <dbReference type="ARBA" id="ARBA00006464"/>
    </source>
</evidence>
<feature type="region of interest" description="Disordered" evidence="9">
    <location>
        <begin position="1"/>
        <end position="23"/>
    </location>
</feature>
<dbReference type="KEGG" id="php:PhaeoP97_02830"/>
<dbReference type="InterPro" id="IPR003362">
    <property type="entry name" value="Bact_transf"/>
</dbReference>
<protein>
    <submittedName>
        <fullName evidence="12">Sugar transferase involved in lipopolysaccharide synthesis</fullName>
    </submittedName>
</protein>
<dbReference type="GO" id="GO:0016780">
    <property type="term" value="F:phosphotransferase activity, for other substituted phosphate groups"/>
    <property type="evidence" value="ECO:0007669"/>
    <property type="project" value="TreeGrafter"/>
</dbReference>
<evidence type="ECO:0000256" key="9">
    <source>
        <dbReference type="SAM" id="MobiDB-lite"/>
    </source>
</evidence>
<dbReference type="EMBL" id="CP016364">
    <property type="protein sequence ID" value="APG48207.1"/>
    <property type="molecule type" value="Genomic_DNA"/>
</dbReference>
<evidence type="ECO:0000259" key="11">
    <source>
        <dbReference type="Pfam" id="PF02397"/>
    </source>
</evidence>
<dbReference type="AlphaFoldDB" id="A0A1L3I801"/>
<proteinExistence type="inferred from homology"/>
<dbReference type="PANTHER" id="PTHR30576:SF4">
    <property type="entry name" value="UNDECAPRENYL-PHOSPHATE GALACTOSE PHOSPHOTRANSFERASE"/>
    <property type="match status" value="1"/>
</dbReference>
<dbReference type="PANTHER" id="PTHR30576">
    <property type="entry name" value="COLANIC BIOSYNTHESIS UDP-GLUCOSE LIPID CARRIER TRANSFERASE"/>
    <property type="match status" value="1"/>
</dbReference>
<keyword evidence="5 10" id="KW-0812">Transmembrane</keyword>
<keyword evidence="4 12" id="KW-0808">Transferase</keyword>
<evidence type="ECO:0000256" key="6">
    <source>
        <dbReference type="ARBA" id="ARBA00022989"/>
    </source>
</evidence>
<evidence type="ECO:0000313" key="13">
    <source>
        <dbReference type="Proteomes" id="UP000183859"/>
    </source>
</evidence>
<name>A0A1L3I801_9RHOB</name>
<keyword evidence="13" id="KW-1185">Reference proteome</keyword>
<dbReference type="GO" id="GO:0005886">
    <property type="term" value="C:plasma membrane"/>
    <property type="evidence" value="ECO:0007669"/>
    <property type="project" value="UniProtKB-SubCell"/>
</dbReference>
<reference evidence="13" key="1">
    <citation type="submission" date="2016-07" db="EMBL/GenBank/DDBJ databases">
        <title>Phaeobacter portensis sp. nov., a tropodithietic acid producing bacterium isolated from a German harbor.</title>
        <authorList>
            <person name="Freese H.M."/>
            <person name="Bunk B."/>
            <person name="Breider S."/>
            <person name="Brinkhoff T."/>
        </authorList>
    </citation>
    <scope>NUCLEOTIDE SEQUENCE [LARGE SCALE GENOMIC DNA]</scope>
    <source>
        <strain evidence="13">P97</strain>
    </source>
</reference>
<evidence type="ECO:0000256" key="10">
    <source>
        <dbReference type="SAM" id="Phobius"/>
    </source>
</evidence>
<keyword evidence="3" id="KW-1003">Cell membrane</keyword>
<evidence type="ECO:0000256" key="4">
    <source>
        <dbReference type="ARBA" id="ARBA00022679"/>
    </source>
</evidence>
<accession>A0A1L3I801</accession>
<keyword evidence="6 10" id="KW-1133">Transmembrane helix</keyword>
<keyword evidence="7 10" id="KW-0472">Membrane</keyword>
<evidence type="ECO:0000256" key="1">
    <source>
        <dbReference type="ARBA" id="ARBA00004236"/>
    </source>
</evidence>
<evidence type="ECO:0000256" key="8">
    <source>
        <dbReference type="ARBA" id="ARBA00023169"/>
    </source>
</evidence>
<evidence type="ECO:0000256" key="7">
    <source>
        <dbReference type="ARBA" id="ARBA00023136"/>
    </source>
</evidence>
<dbReference type="STRING" id="1844006.PhaeoP97_02830"/>
<gene>
    <name evidence="12" type="ORF">PhaeoP97_02830</name>
</gene>
<evidence type="ECO:0000256" key="5">
    <source>
        <dbReference type="ARBA" id="ARBA00022692"/>
    </source>
</evidence>
<keyword evidence="8" id="KW-0270">Exopolysaccharide synthesis</keyword>